<sequence length="335" mass="37882">MPSALVPQMTLLAAARHELWRHLPAWMFFIYGQLLHNAVLTNFEPPKTELAYTVIFPMSVFVLYQVVRFIHGDASRRLLLVSLALATVLPTLTYFVHTPSPLERDTLLRIYEWSNFVWAALLMFNLWWQHRSHLLLFFGVAFLYGMVLENGGILLGFFHETNLTETMVKPFVAPFATMVGWSVVLTMATFVVWELRLRLPWLRRSALSSGVLVGVFATFLDLQIDPIATGIGCWVWHESLPGWFHGVPLVNFIAWLCALVPFGYVMFRLQDIRGITDRAPWGRRDLVSLLAWSPAGLVLAAVAFIAATLIIEGSDGASWTLLKVFSHQLLIATLG</sequence>
<keyword evidence="1" id="KW-0812">Transmembrane</keyword>
<feature type="transmembrane region" description="Helical" evidence="1">
    <location>
        <begin position="110"/>
        <end position="128"/>
    </location>
</feature>
<feature type="transmembrane region" description="Helical" evidence="1">
    <location>
        <begin position="50"/>
        <end position="67"/>
    </location>
</feature>
<evidence type="ECO:0008006" key="4">
    <source>
        <dbReference type="Google" id="ProtNLM"/>
    </source>
</evidence>
<dbReference type="Proteomes" id="UP000249061">
    <property type="component" value="Unassembled WGS sequence"/>
</dbReference>
<evidence type="ECO:0000256" key="1">
    <source>
        <dbReference type="SAM" id="Phobius"/>
    </source>
</evidence>
<evidence type="ECO:0000313" key="2">
    <source>
        <dbReference type="EMBL" id="PZR06974.1"/>
    </source>
</evidence>
<feature type="transmembrane region" description="Helical" evidence="1">
    <location>
        <begin position="79"/>
        <end position="98"/>
    </location>
</feature>
<evidence type="ECO:0000313" key="3">
    <source>
        <dbReference type="Proteomes" id="UP000249061"/>
    </source>
</evidence>
<reference evidence="2 3" key="1">
    <citation type="submission" date="2017-08" db="EMBL/GenBank/DDBJ databases">
        <title>Infants hospitalized years apart are colonized by the same room-sourced microbial strains.</title>
        <authorList>
            <person name="Brooks B."/>
            <person name="Olm M.R."/>
            <person name="Firek B.A."/>
            <person name="Baker R."/>
            <person name="Thomas B.C."/>
            <person name="Morowitz M.J."/>
            <person name="Banfield J.F."/>
        </authorList>
    </citation>
    <scope>NUCLEOTIDE SEQUENCE [LARGE SCALE GENOMIC DNA]</scope>
    <source>
        <strain evidence="2">S2_003_000_R2_14</strain>
    </source>
</reference>
<feature type="transmembrane region" description="Helical" evidence="1">
    <location>
        <begin position="171"/>
        <end position="193"/>
    </location>
</feature>
<feature type="transmembrane region" description="Helical" evidence="1">
    <location>
        <begin position="205"/>
        <end position="224"/>
    </location>
</feature>
<protein>
    <recommendedName>
        <fullName evidence="4">Carotenoid biosynthesis protein</fullName>
    </recommendedName>
</protein>
<feature type="transmembrane region" description="Helical" evidence="1">
    <location>
        <begin position="135"/>
        <end position="159"/>
    </location>
</feature>
<organism evidence="2 3">
    <name type="scientific">Archangium gephyra</name>
    <dbReference type="NCBI Taxonomy" id="48"/>
    <lineage>
        <taxon>Bacteria</taxon>
        <taxon>Pseudomonadati</taxon>
        <taxon>Myxococcota</taxon>
        <taxon>Myxococcia</taxon>
        <taxon>Myxococcales</taxon>
        <taxon>Cystobacterineae</taxon>
        <taxon>Archangiaceae</taxon>
        <taxon>Archangium</taxon>
    </lineage>
</organism>
<feature type="transmembrane region" description="Helical" evidence="1">
    <location>
        <begin position="244"/>
        <end position="265"/>
    </location>
</feature>
<proteinExistence type="predicted"/>
<keyword evidence="1" id="KW-0472">Membrane</keyword>
<accession>A0A2W5UUJ5</accession>
<dbReference type="AlphaFoldDB" id="A0A2W5UUJ5"/>
<gene>
    <name evidence="2" type="ORF">DI536_29335</name>
</gene>
<comment type="caution">
    <text evidence="2">The sequence shown here is derived from an EMBL/GenBank/DDBJ whole genome shotgun (WGS) entry which is preliminary data.</text>
</comment>
<name>A0A2W5UUJ5_9BACT</name>
<dbReference type="EMBL" id="QFQP01000035">
    <property type="protein sequence ID" value="PZR06974.1"/>
    <property type="molecule type" value="Genomic_DNA"/>
</dbReference>
<feature type="transmembrane region" description="Helical" evidence="1">
    <location>
        <begin position="286"/>
        <end position="311"/>
    </location>
</feature>
<keyword evidence="1" id="KW-1133">Transmembrane helix</keyword>